<dbReference type="EMBL" id="CACVKT020010027">
    <property type="protein sequence ID" value="CAC5424412.1"/>
    <property type="molecule type" value="Genomic_DNA"/>
</dbReference>
<dbReference type="PIRSF" id="PIRSF000137">
    <property type="entry name" value="Alcohol_oxidase"/>
    <property type="match status" value="1"/>
</dbReference>
<protein>
    <recommendedName>
        <fullName evidence="10">Glucose-methanol-choline oxidoreductase N-terminal domain-containing protein</fullName>
    </recommendedName>
</protein>
<dbReference type="GO" id="GO:0016614">
    <property type="term" value="F:oxidoreductase activity, acting on CH-OH group of donors"/>
    <property type="evidence" value="ECO:0007669"/>
    <property type="project" value="InterPro"/>
</dbReference>
<dbReference type="Pfam" id="PF00732">
    <property type="entry name" value="GMC_oxred_N"/>
    <property type="match status" value="2"/>
</dbReference>
<evidence type="ECO:0000256" key="2">
    <source>
        <dbReference type="ARBA" id="ARBA00010790"/>
    </source>
</evidence>
<dbReference type="Gene3D" id="3.30.560.10">
    <property type="entry name" value="Glucose Oxidase, domain 3"/>
    <property type="match status" value="2"/>
</dbReference>
<keyword evidence="4 5" id="KW-0274">FAD</keyword>
<organism evidence="8 9">
    <name type="scientific">Mytilus coruscus</name>
    <name type="common">Sea mussel</name>
    <dbReference type="NCBI Taxonomy" id="42192"/>
    <lineage>
        <taxon>Eukaryota</taxon>
        <taxon>Metazoa</taxon>
        <taxon>Spiralia</taxon>
        <taxon>Lophotrochozoa</taxon>
        <taxon>Mollusca</taxon>
        <taxon>Bivalvia</taxon>
        <taxon>Autobranchia</taxon>
        <taxon>Pteriomorphia</taxon>
        <taxon>Mytilida</taxon>
        <taxon>Mytiloidea</taxon>
        <taxon>Mytilidae</taxon>
        <taxon>Mytilinae</taxon>
        <taxon>Mytilus</taxon>
    </lineage>
</organism>
<evidence type="ECO:0000313" key="8">
    <source>
        <dbReference type="EMBL" id="CAC5424412.1"/>
    </source>
</evidence>
<sequence length="442" mass="49908">MYYVRGSRHDYDKWEKEGCTGWGYDDVLPYFKKSEDIQIPELINSSYHGHGGPLVITEGHTTPIEFLHRLAAKEKGLPVTDCNGFNQIGYCAIQANVATNSHVTKIIIRNGEAKGVVVMRNGKKTRIYAREEVIISAGVFGSPKLLLLSGVGPQHHLKKLRVPLKADLPVGEGMQYHMQYHFQYSINTPMNMNKEKAVDEQSIMDYLFYKTGFQTRSGIDGTIFSRLPTNDDPYGLPDLQLTFIARASENENIKCAIQRMNNRGVFGETSRSADVGFAVNICKLHNKSRGTVRLRSKNPLAPPVIDPQYLVNQDDVDNYVKAIRYMQEFANNSAWNSMGTTFIRQEECTSFCRSFTFDTDDYWKCMIRHYARNASHQVSTCRMGALHDKTAVVDPQLRVKGIKNLRVADSSVMRNVPSGNTNAPTMMIGEKAADMIKMSRHK</sequence>
<dbReference type="InterPro" id="IPR000172">
    <property type="entry name" value="GMC_OxRdtase_N"/>
</dbReference>
<evidence type="ECO:0000313" key="9">
    <source>
        <dbReference type="Proteomes" id="UP000507470"/>
    </source>
</evidence>
<evidence type="ECO:0000256" key="4">
    <source>
        <dbReference type="ARBA" id="ARBA00022827"/>
    </source>
</evidence>
<reference evidence="8 9" key="1">
    <citation type="submission" date="2020-06" db="EMBL/GenBank/DDBJ databases">
        <authorList>
            <person name="Li R."/>
            <person name="Bekaert M."/>
        </authorList>
    </citation>
    <scope>NUCLEOTIDE SEQUENCE [LARGE SCALE GENOMIC DNA]</scope>
    <source>
        <strain evidence="9">wild</strain>
    </source>
</reference>
<evidence type="ECO:0000256" key="3">
    <source>
        <dbReference type="ARBA" id="ARBA00022630"/>
    </source>
</evidence>
<accession>A0A6J8EXE1</accession>
<proteinExistence type="inferred from homology"/>
<feature type="domain" description="Glucose-methanol-choline oxidoreductase N-terminal" evidence="6">
    <location>
        <begin position="1"/>
        <end position="94"/>
    </location>
</feature>
<dbReference type="InterPro" id="IPR036188">
    <property type="entry name" value="FAD/NAD-bd_sf"/>
</dbReference>
<name>A0A6J8EXE1_MYTCO</name>
<comment type="cofactor">
    <cofactor evidence="1 5">
        <name>FAD</name>
        <dbReference type="ChEBI" id="CHEBI:57692"/>
    </cofactor>
</comment>
<dbReference type="Proteomes" id="UP000507470">
    <property type="component" value="Unassembled WGS sequence"/>
</dbReference>
<evidence type="ECO:0000256" key="5">
    <source>
        <dbReference type="PIRSR" id="PIRSR000137-2"/>
    </source>
</evidence>
<feature type="domain" description="Glucose-methanol-choline oxidoreductase C-terminal" evidence="7">
    <location>
        <begin position="287"/>
        <end position="429"/>
    </location>
</feature>
<feature type="binding site" evidence="5">
    <location>
        <position position="103"/>
    </location>
    <ligand>
        <name>FAD</name>
        <dbReference type="ChEBI" id="CHEBI:57692"/>
    </ligand>
</feature>
<feature type="domain" description="Glucose-methanol-choline oxidoreductase N-terminal" evidence="6">
    <location>
        <begin position="95"/>
        <end position="178"/>
    </location>
</feature>
<keyword evidence="3" id="KW-0285">Flavoprotein</keyword>
<dbReference type="SUPFAM" id="SSF54373">
    <property type="entry name" value="FAD-linked reductases, C-terminal domain"/>
    <property type="match status" value="1"/>
</dbReference>
<evidence type="ECO:0008006" key="10">
    <source>
        <dbReference type="Google" id="ProtNLM"/>
    </source>
</evidence>
<evidence type="ECO:0000259" key="6">
    <source>
        <dbReference type="Pfam" id="PF00732"/>
    </source>
</evidence>
<dbReference type="InterPro" id="IPR012132">
    <property type="entry name" value="GMC_OxRdtase"/>
</dbReference>
<dbReference type="Pfam" id="PF05199">
    <property type="entry name" value="GMC_oxred_C"/>
    <property type="match status" value="1"/>
</dbReference>
<comment type="similarity">
    <text evidence="2">Belongs to the GMC oxidoreductase family.</text>
</comment>
<keyword evidence="9" id="KW-1185">Reference proteome</keyword>
<dbReference type="OrthoDB" id="6096046at2759"/>
<dbReference type="AlphaFoldDB" id="A0A6J8EXE1"/>
<dbReference type="GO" id="GO:0050660">
    <property type="term" value="F:flavin adenine dinucleotide binding"/>
    <property type="evidence" value="ECO:0007669"/>
    <property type="project" value="InterPro"/>
</dbReference>
<evidence type="ECO:0000256" key="1">
    <source>
        <dbReference type="ARBA" id="ARBA00001974"/>
    </source>
</evidence>
<dbReference type="PANTHER" id="PTHR11552">
    <property type="entry name" value="GLUCOSE-METHANOL-CHOLINE GMC OXIDOREDUCTASE"/>
    <property type="match status" value="1"/>
</dbReference>
<dbReference type="PANTHER" id="PTHR11552:SF147">
    <property type="entry name" value="CHOLINE DEHYDROGENASE, MITOCHONDRIAL"/>
    <property type="match status" value="1"/>
</dbReference>
<dbReference type="Gene3D" id="3.50.50.60">
    <property type="entry name" value="FAD/NAD(P)-binding domain"/>
    <property type="match status" value="1"/>
</dbReference>
<gene>
    <name evidence="8" type="ORF">MCOR_56327</name>
</gene>
<dbReference type="SUPFAM" id="SSF51905">
    <property type="entry name" value="FAD/NAD(P)-binding domain"/>
    <property type="match status" value="1"/>
</dbReference>
<dbReference type="InterPro" id="IPR007867">
    <property type="entry name" value="GMC_OxRtase_C"/>
</dbReference>
<evidence type="ECO:0000259" key="7">
    <source>
        <dbReference type="Pfam" id="PF05199"/>
    </source>
</evidence>